<dbReference type="EMBL" id="MN739271">
    <property type="protein sequence ID" value="QHS96298.1"/>
    <property type="molecule type" value="Genomic_DNA"/>
</dbReference>
<accession>A0A6C0BY15</accession>
<protein>
    <submittedName>
        <fullName evidence="1">Uncharacterized protein</fullName>
    </submittedName>
</protein>
<organism evidence="1">
    <name type="scientific">viral metagenome</name>
    <dbReference type="NCBI Taxonomy" id="1070528"/>
    <lineage>
        <taxon>unclassified sequences</taxon>
        <taxon>metagenomes</taxon>
        <taxon>organismal metagenomes</taxon>
    </lineage>
</organism>
<reference evidence="1" key="1">
    <citation type="journal article" date="2020" name="Nature">
        <title>Giant virus diversity and host interactions through global metagenomics.</title>
        <authorList>
            <person name="Schulz F."/>
            <person name="Roux S."/>
            <person name="Paez-Espino D."/>
            <person name="Jungbluth S."/>
            <person name="Walsh D.A."/>
            <person name="Denef V.J."/>
            <person name="McMahon K.D."/>
            <person name="Konstantinidis K.T."/>
            <person name="Eloe-Fadrosh E.A."/>
            <person name="Kyrpides N.C."/>
            <person name="Woyke T."/>
        </authorList>
    </citation>
    <scope>NUCLEOTIDE SEQUENCE</scope>
    <source>
        <strain evidence="1">GVMAG-M-3300020166-18</strain>
    </source>
</reference>
<sequence>MSAGKSANNVLGEWKVKMREIVSEIPSLDRFDPLWSMNQKCSMRLRTLAIRDQQELIYVRVVLHLLDPPKFICVCRDHRRMYPLLLDDGECPFEFVTKYYTGGGRAIGEIVQHLTLSEDVVK</sequence>
<evidence type="ECO:0000313" key="1">
    <source>
        <dbReference type="EMBL" id="QHS96298.1"/>
    </source>
</evidence>
<proteinExistence type="predicted"/>
<name>A0A6C0BY15_9ZZZZ</name>
<dbReference type="AlphaFoldDB" id="A0A6C0BY15"/>